<dbReference type="AlphaFoldDB" id="A0AAW2TJH4"/>
<sequence length="111" mass="12512">MMFEVVRDAVSVQNVETYAFNCVSAFNLFFVLWEAMGKPIKVEGPLKDPPPITEFMPEGVINFIVSSIFKERDGDIHNTCRLIDGAYIDLLSRAEISGVASRNGLLDQHYR</sequence>
<name>A0AAW2TJH4_SESRA</name>
<comment type="similarity">
    <text evidence="1">Belongs to the UDP-glycosyltransferase family.</text>
</comment>
<dbReference type="EMBL" id="JACGWJ010000008">
    <property type="protein sequence ID" value="KAL0404886.1"/>
    <property type="molecule type" value="Genomic_DNA"/>
</dbReference>
<reference evidence="3" key="1">
    <citation type="submission" date="2020-06" db="EMBL/GenBank/DDBJ databases">
        <authorList>
            <person name="Li T."/>
            <person name="Hu X."/>
            <person name="Zhang T."/>
            <person name="Song X."/>
            <person name="Zhang H."/>
            <person name="Dai N."/>
            <person name="Sheng W."/>
            <person name="Hou X."/>
            <person name="Wei L."/>
        </authorList>
    </citation>
    <scope>NUCLEOTIDE SEQUENCE</scope>
    <source>
        <strain evidence="3">G02</strain>
        <tissue evidence="3">Leaf</tissue>
    </source>
</reference>
<reference evidence="3" key="2">
    <citation type="journal article" date="2024" name="Plant">
        <title>Genomic evolution and insights into agronomic trait innovations of Sesamum species.</title>
        <authorList>
            <person name="Miao H."/>
            <person name="Wang L."/>
            <person name="Qu L."/>
            <person name="Liu H."/>
            <person name="Sun Y."/>
            <person name="Le M."/>
            <person name="Wang Q."/>
            <person name="Wei S."/>
            <person name="Zheng Y."/>
            <person name="Lin W."/>
            <person name="Duan Y."/>
            <person name="Cao H."/>
            <person name="Xiong S."/>
            <person name="Wang X."/>
            <person name="Wei L."/>
            <person name="Li C."/>
            <person name="Ma Q."/>
            <person name="Ju M."/>
            <person name="Zhao R."/>
            <person name="Li G."/>
            <person name="Mu C."/>
            <person name="Tian Q."/>
            <person name="Mei H."/>
            <person name="Zhang T."/>
            <person name="Gao T."/>
            <person name="Zhang H."/>
        </authorList>
    </citation>
    <scope>NUCLEOTIDE SEQUENCE</scope>
    <source>
        <strain evidence="3">G02</strain>
    </source>
</reference>
<gene>
    <name evidence="3" type="ORF">Sradi_2129400</name>
</gene>
<evidence type="ECO:0000259" key="2">
    <source>
        <dbReference type="Pfam" id="PF26168"/>
    </source>
</evidence>
<comment type="caution">
    <text evidence="3">The sequence shown here is derived from an EMBL/GenBank/DDBJ whole genome shotgun (WGS) entry which is preliminary data.</text>
</comment>
<evidence type="ECO:0000313" key="3">
    <source>
        <dbReference type="EMBL" id="KAL0404886.1"/>
    </source>
</evidence>
<protein>
    <recommendedName>
        <fullName evidence="2">Glycosyltransferase N-terminal domain-containing protein</fullName>
    </recommendedName>
</protein>
<accession>A0AAW2TJH4</accession>
<dbReference type="Pfam" id="PF26168">
    <property type="entry name" value="Glyco_transf_N"/>
    <property type="match status" value="1"/>
</dbReference>
<feature type="domain" description="Glycosyltransferase N-terminal" evidence="2">
    <location>
        <begin position="3"/>
        <end position="96"/>
    </location>
</feature>
<evidence type="ECO:0000256" key="1">
    <source>
        <dbReference type="ARBA" id="ARBA00009995"/>
    </source>
</evidence>
<dbReference type="InterPro" id="IPR058980">
    <property type="entry name" value="Glyco_transf_N"/>
</dbReference>
<organism evidence="3">
    <name type="scientific">Sesamum radiatum</name>
    <name type="common">Black benniseed</name>
    <dbReference type="NCBI Taxonomy" id="300843"/>
    <lineage>
        <taxon>Eukaryota</taxon>
        <taxon>Viridiplantae</taxon>
        <taxon>Streptophyta</taxon>
        <taxon>Embryophyta</taxon>
        <taxon>Tracheophyta</taxon>
        <taxon>Spermatophyta</taxon>
        <taxon>Magnoliopsida</taxon>
        <taxon>eudicotyledons</taxon>
        <taxon>Gunneridae</taxon>
        <taxon>Pentapetalae</taxon>
        <taxon>asterids</taxon>
        <taxon>lamiids</taxon>
        <taxon>Lamiales</taxon>
        <taxon>Pedaliaceae</taxon>
        <taxon>Sesamum</taxon>
    </lineage>
</organism>
<proteinExistence type="inferred from homology"/>